<keyword evidence="5" id="KW-1185">Reference proteome</keyword>
<organism evidence="4 5">
    <name type="scientific">Neolewinella litorea</name>
    <dbReference type="NCBI Taxonomy" id="2562452"/>
    <lineage>
        <taxon>Bacteria</taxon>
        <taxon>Pseudomonadati</taxon>
        <taxon>Bacteroidota</taxon>
        <taxon>Saprospiria</taxon>
        <taxon>Saprospirales</taxon>
        <taxon>Lewinellaceae</taxon>
        <taxon>Neolewinella</taxon>
    </lineage>
</organism>
<evidence type="ECO:0000313" key="5">
    <source>
        <dbReference type="Proteomes" id="UP000308528"/>
    </source>
</evidence>
<evidence type="ECO:0000256" key="1">
    <source>
        <dbReference type="PROSITE-ProRule" id="PRU00285"/>
    </source>
</evidence>
<sequence length="169" mass="19750">MIYQTLNDYPDMRTFTSFRGITPSNARYRNSDHLFDLERQRLYGNQTIDNEYELSIPGANITEMDDQERGGYLIELAAPGYDREDFDISVHKDILTIKGELHESRQRPHDSYTRREHNYHTFSRSFTLPESTDEENITAGYRNGILEVFVPVLKPVEKTKSPRRIEIGS</sequence>
<evidence type="ECO:0000259" key="3">
    <source>
        <dbReference type="PROSITE" id="PS01031"/>
    </source>
</evidence>
<dbReference type="Proteomes" id="UP000308528">
    <property type="component" value="Unassembled WGS sequence"/>
</dbReference>
<dbReference type="Pfam" id="PF00011">
    <property type="entry name" value="HSP20"/>
    <property type="match status" value="1"/>
</dbReference>
<dbReference type="OrthoDB" id="9814487at2"/>
<dbReference type="InterPro" id="IPR008978">
    <property type="entry name" value="HSP20-like_chaperone"/>
</dbReference>
<accession>A0A4S4NPU1</accession>
<dbReference type="CDD" id="cd06464">
    <property type="entry name" value="ACD_sHsps-like"/>
    <property type="match status" value="1"/>
</dbReference>
<evidence type="ECO:0000256" key="2">
    <source>
        <dbReference type="RuleBase" id="RU003616"/>
    </source>
</evidence>
<comment type="similarity">
    <text evidence="1 2">Belongs to the small heat shock protein (HSP20) family.</text>
</comment>
<dbReference type="AlphaFoldDB" id="A0A4S4NPU1"/>
<dbReference type="SUPFAM" id="SSF49764">
    <property type="entry name" value="HSP20-like chaperones"/>
    <property type="match status" value="1"/>
</dbReference>
<protein>
    <submittedName>
        <fullName evidence="4">Hsp20/alpha crystallin family protein</fullName>
    </submittedName>
</protein>
<dbReference type="InterPro" id="IPR002068">
    <property type="entry name" value="A-crystallin/Hsp20_dom"/>
</dbReference>
<dbReference type="PROSITE" id="PS01031">
    <property type="entry name" value="SHSP"/>
    <property type="match status" value="1"/>
</dbReference>
<proteinExistence type="inferred from homology"/>
<gene>
    <name evidence="4" type="ORF">E4021_00490</name>
</gene>
<dbReference type="PANTHER" id="PTHR11527">
    <property type="entry name" value="HEAT-SHOCK PROTEIN 20 FAMILY MEMBER"/>
    <property type="match status" value="1"/>
</dbReference>
<reference evidence="4 5" key="1">
    <citation type="submission" date="2019-04" db="EMBL/GenBank/DDBJ databases">
        <title>Lewinella litorea sp. nov., isolated from a marine sand.</title>
        <authorList>
            <person name="Yoon J.-H."/>
        </authorList>
    </citation>
    <scope>NUCLEOTIDE SEQUENCE [LARGE SCALE GENOMIC DNA]</scope>
    <source>
        <strain evidence="4 5">HSMS-39</strain>
    </source>
</reference>
<feature type="domain" description="SHSP" evidence="3">
    <location>
        <begin position="54"/>
        <end position="168"/>
    </location>
</feature>
<dbReference type="Gene3D" id="2.60.40.790">
    <property type="match status" value="1"/>
</dbReference>
<dbReference type="InterPro" id="IPR031107">
    <property type="entry name" value="Small_HSP"/>
</dbReference>
<comment type="caution">
    <text evidence="4">The sequence shown here is derived from an EMBL/GenBank/DDBJ whole genome shotgun (WGS) entry which is preliminary data.</text>
</comment>
<name>A0A4S4NPU1_9BACT</name>
<evidence type="ECO:0000313" key="4">
    <source>
        <dbReference type="EMBL" id="THH41107.1"/>
    </source>
</evidence>
<dbReference type="EMBL" id="SRSF01000001">
    <property type="protein sequence ID" value="THH41107.1"/>
    <property type="molecule type" value="Genomic_DNA"/>
</dbReference>